<comment type="caution">
    <text evidence="1">The sequence shown here is derived from an EMBL/GenBank/DDBJ whole genome shotgun (WGS) entry which is preliminary data.</text>
</comment>
<evidence type="ECO:0000313" key="1">
    <source>
        <dbReference type="EMBL" id="VEL17505.1"/>
    </source>
</evidence>
<accession>A0A448WQC6</accession>
<reference evidence="1" key="1">
    <citation type="submission" date="2018-11" db="EMBL/GenBank/DDBJ databases">
        <authorList>
            <consortium name="Pathogen Informatics"/>
        </authorList>
    </citation>
    <scope>NUCLEOTIDE SEQUENCE</scope>
</reference>
<sequence>MNLSYEEVARSQTSLISTFPAKVADCLEGYAAKLMLHFGLQRIDLVGEGIIPSAFTFASVLPPSFASFADNELEEACKRLDLRPSEKREMCMGEKEKTDRLSLVCMQKEKIQVRI</sequence>
<keyword evidence="2" id="KW-1185">Reference proteome</keyword>
<protein>
    <submittedName>
        <fullName evidence="1">Uncharacterized protein</fullName>
    </submittedName>
</protein>
<proteinExistence type="predicted"/>
<dbReference type="Proteomes" id="UP000784294">
    <property type="component" value="Unassembled WGS sequence"/>
</dbReference>
<organism evidence="1 2">
    <name type="scientific">Protopolystoma xenopodis</name>
    <dbReference type="NCBI Taxonomy" id="117903"/>
    <lineage>
        <taxon>Eukaryota</taxon>
        <taxon>Metazoa</taxon>
        <taxon>Spiralia</taxon>
        <taxon>Lophotrochozoa</taxon>
        <taxon>Platyhelminthes</taxon>
        <taxon>Monogenea</taxon>
        <taxon>Polyopisthocotylea</taxon>
        <taxon>Polystomatidea</taxon>
        <taxon>Polystomatidae</taxon>
        <taxon>Protopolystoma</taxon>
    </lineage>
</organism>
<dbReference type="AlphaFoldDB" id="A0A448WQC6"/>
<dbReference type="EMBL" id="CAAALY010032930">
    <property type="protein sequence ID" value="VEL17505.1"/>
    <property type="molecule type" value="Genomic_DNA"/>
</dbReference>
<gene>
    <name evidence="1" type="ORF">PXEA_LOCUS10945</name>
</gene>
<evidence type="ECO:0000313" key="2">
    <source>
        <dbReference type="Proteomes" id="UP000784294"/>
    </source>
</evidence>
<name>A0A448WQC6_9PLAT</name>